<proteinExistence type="predicted"/>
<evidence type="ECO:0000313" key="1">
    <source>
        <dbReference type="EMBL" id="KOF90585.1"/>
    </source>
</evidence>
<sequence>MQNKISTSNSIITKILYSYWIHKFLDHWCKCIYCSSGPLQNWSIRLMIKSFQPYPS</sequence>
<dbReference type="EMBL" id="KQ417725">
    <property type="protein sequence ID" value="KOF90585.1"/>
    <property type="molecule type" value="Genomic_DNA"/>
</dbReference>
<accession>A0A0L8HPD1</accession>
<reference evidence="1" key="1">
    <citation type="submission" date="2015-07" db="EMBL/GenBank/DDBJ databases">
        <title>MeaNS - Measles Nucleotide Surveillance Program.</title>
        <authorList>
            <person name="Tran T."/>
            <person name="Druce J."/>
        </authorList>
    </citation>
    <scope>NUCLEOTIDE SEQUENCE</scope>
    <source>
        <strain evidence="1">UCB-OBI-ISO-001</strain>
        <tissue evidence="1">Gonad</tissue>
    </source>
</reference>
<protein>
    <submittedName>
        <fullName evidence="1">Uncharacterized protein</fullName>
    </submittedName>
</protein>
<dbReference type="AlphaFoldDB" id="A0A0L8HPD1"/>
<gene>
    <name evidence="1" type="ORF">OCBIM_22010929mg</name>
</gene>
<name>A0A0L8HPD1_OCTBM</name>
<organism evidence="1">
    <name type="scientific">Octopus bimaculoides</name>
    <name type="common">California two-spotted octopus</name>
    <dbReference type="NCBI Taxonomy" id="37653"/>
    <lineage>
        <taxon>Eukaryota</taxon>
        <taxon>Metazoa</taxon>
        <taxon>Spiralia</taxon>
        <taxon>Lophotrochozoa</taxon>
        <taxon>Mollusca</taxon>
        <taxon>Cephalopoda</taxon>
        <taxon>Coleoidea</taxon>
        <taxon>Octopodiformes</taxon>
        <taxon>Octopoda</taxon>
        <taxon>Incirrata</taxon>
        <taxon>Octopodidae</taxon>
        <taxon>Octopus</taxon>
    </lineage>
</organism>